<evidence type="ECO:0000313" key="3">
    <source>
        <dbReference type="Proteomes" id="UP000760545"/>
    </source>
</evidence>
<dbReference type="RefSeq" id="WP_167917358.1">
    <property type="nucleotide sequence ID" value="NZ_JAAVJS010000007.1"/>
</dbReference>
<accession>A0ABX1DD24</accession>
<keyword evidence="1" id="KW-0732">Signal</keyword>
<keyword evidence="3" id="KW-1185">Reference proteome</keyword>
<comment type="caution">
    <text evidence="2">The sequence shown here is derived from an EMBL/GenBank/DDBJ whole genome shotgun (WGS) entry which is preliminary data.</text>
</comment>
<evidence type="ECO:0000313" key="2">
    <source>
        <dbReference type="EMBL" id="NJX15111.1"/>
    </source>
</evidence>
<dbReference type="Proteomes" id="UP000760545">
    <property type="component" value="Unassembled WGS sequence"/>
</dbReference>
<feature type="signal peptide" evidence="1">
    <location>
        <begin position="1"/>
        <end position="18"/>
    </location>
</feature>
<gene>
    <name evidence="2" type="ORF">HC176_06380</name>
</gene>
<reference evidence="2 3" key="1">
    <citation type="submission" date="2020-03" db="EMBL/GenBank/DDBJ databases">
        <title>Tamlana sp. nov, isolated from XXX.</title>
        <authorList>
            <person name="Cao W.R."/>
        </authorList>
    </citation>
    <scope>NUCLEOTIDE SEQUENCE [LARGE SCALE GENOMIC DNA]</scope>
    <source>
        <strain evidence="2 3">HST1-43</strain>
    </source>
</reference>
<protein>
    <submittedName>
        <fullName evidence="2">Uncharacterized protein</fullName>
    </submittedName>
</protein>
<sequence length="184" mass="21145">MKYLAYIMAMFVFTTTWAQETPKEVKQETQVKTVKYDDGEATTEKKVKVVTRETADVKLDKKDKEKVNQQRVKSTKKVEKMLMVDDDNDAEFDLLTKTTHFVNDNGQYKFTPTNRGFDIAFDNDNNQFVEIGSAWTTQSGGNYIISGEVQNGIGYFNKNGDFVIEYYDETSNQIKTKIYTKGSL</sequence>
<evidence type="ECO:0000256" key="1">
    <source>
        <dbReference type="SAM" id="SignalP"/>
    </source>
</evidence>
<organism evidence="2 3">
    <name type="scientific">Tamlana crocina</name>
    <dbReference type="NCBI Taxonomy" id="393006"/>
    <lineage>
        <taxon>Bacteria</taxon>
        <taxon>Pseudomonadati</taxon>
        <taxon>Bacteroidota</taxon>
        <taxon>Flavobacteriia</taxon>
        <taxon>Flavobacteriales</taxon>
        <taxon>Flavobacteriaceae</taxon>
        <taxon>Tamlana</taxon>
    </lineage>
</organism>
<feature type="chain" id="PRO_5045775109" evidence="1">
    <location>
        <begin position="19"/>
        <end position="184"/>
    </location>
</feature>
<name>A0ABX1DD24_9FLAO</name>
<dbReference type="EMBL" id="JAAVJS010000007">
    <property type="protein sequence ID" value="NJX15111.1"/>
    <property type="molecule type" value="Genomic_DNA"/>
</dbReference>
<proteinExistence type="predicted"/>